<accession>A0ACC0YWG5</accession>
<protein>
    <submittedName>
        <fullName evidence="1">Uncharacterized protein</fullName>
    </submittedName>
</protein>
<keyword evidence="2" id="KW-1185">Reference proteome</keyword>
<sequence>MERCNMEWLCTRGEEVELFGGTNSGCDCFIMQVVSMTMAGHLGQLSLSSVATATSFTKVTAFIPLLGLAPALETLFGQANGAELS</sequence>
<evidence type="ECO:0000313" key="2">
    <source>
        <dbReference type="Proteomes" id="UP001163603"/>
    </source>
</evidence>
<evidence type="ECO:0000313" key="1">
    <source>
        <dbReference type="EMBL" id="KAJ0042973.1"/>
    </source>
</evidence>
<name>A0ACC0YWG5_9ROSI</name>
<reference evidence="2" key="1">
    <citation type="journal article" date="2023" name="G3 (Bethesda)">
        <title>Genome assembly and association tests identify interacting loci associated with vigor, precocity, and sex in interspecific pistachio rootstocks.</title>
        <authorList>
            <person name="Palmer W."/>
            <person name="Jacygrad E."/>
            <person name="Sagayaradj S."/>
            <person name="Cavanaugh K."/>
            <person name="Han R."/>
            <person name="Bertier L."/>
            <person name="Beede B."/>
            <person name="Kafkas S."/>
            <person name="Golino D."/>
            <person name="Preece J."/>
            <person name="Michelmore R."/>
        </authorList>
    </citation>
    <scope>NUCLEOTIDE SEQUENCE [LARGE SCALE GENOMIC DNA]</scope>
</reference>
<proteinExistence type="predicted"/>
<comment type="caution">
    <text evidence="1">The sequence shown here is derived from an EMBL/GenBank/DDBJ whole genome shotgun (WGS) entry which is preliminary data.</text>
</comment>
<organism evidence="1 2">
    <name type="scientific">Pistacia integerrima</name>
    <dbReference type="NCBI Taxonomy" id="434235"/>
    <lineage>
        <taxon>Eukaryota</taxon>
        <taxon>Viridiplantae</taxon>
        <taxon>Streptophyta</taxon>
        <taxon>Embryophyta</taxon>
        <taxon>Tracheophyta</taxon>
        <taxon>Spermatophyta</taxon>
        <taxon>Magnoliopsida</taxon>
        <taxon>eudicotyledons</taxon>
        <taxon>Gunneridae</taxon>
        <taxon>Pentapetalae</taxon>
        <taxon>rosids</taxon>
        <taxon>malvids</taxon>
        <taxon>Sapindales</taxon>
        <taxon>Anacardiaceae</taxon>
        <taxon>Pistacia</taxon>
    </lineage>
</organism>
<gene>
    <name evidence="1" type="ORF">Pint_18697</name>
</gene>
<dbReference type="Proteomes" id="UP001163603">
    <property type="component" value="Chromosome 4"/>
</dbReference>
<dbReference type="EMBL" id="CM047739">
    <property type="protein sequence ID" value="KAJ0042973.1"/>
    <property type="molecule type" value="Genomic_DNA"/>
</dbReference>